<keyword evidence="1" id="KW-0175">Coiled coil</keyword>
<reference evidence="2" key="2">
    <citation type="submission" date="2015-07" db="EMBL/GenBank/DDBJ databases">
        <title>Plasmids, circular viruses and viroids from rat gut.</title>
        <authorList>
            <person name="Jorgensen T.J."/>
            <person name="Hansen M.A."/>
            <person name="Xu Z."/>
            <person name="Tabak M.A."/>
            <person name="Sorensen S.J."/>
            <person name="Hansen L.H."/>
        </authorList>
    </citation>
    <scope>NUCLEOTIDE SEQUENCE</scope>
    <source>
        <strain evidence="2">RGRH0463</strain>
    </source>
</reference>
<evidence type="ECO:0008006" key="3">
    <source>
        <dbReference type="Google" id="ProtNLM"/>
    </source>
</evidence>
<sequence length="120" mass="14147">MIKFQSLPRHKRQAIRDEVLRMYAETDMSYGEIAEVNGVQLRTVEYIIRNFASELPETPIMRKKKQDVSEEDYNALRAEITRLKKELRQEKMRAEALDTMIDVAEEMFNIPVRKKAGTKQ</sequence>
<organism evidence="2">
    <name type="scientific">uncultured prokaryote</name>
    <dbReference type="NCBI Taxonomy" id="198431"/>
    <lineage>
        <taxon>unclassified sequences</taxon>
        <taxon>environmental samples</taxon>
    </lineage>
</organism>
<dbReference type="InterPro" id="IPR013324">
    <property type="entry name" value="RNA_pol_sigma_r3/r4-like"/>
</dbReference>
<name>A0A0H5Q0Y3_9ZZZZ</name>
<accession>A0A0H5Q0Y3</accession>
<evidence type="ECO:0000256" key="1">
    <source>
        <dbReference type="SAM" id="Coils"/>
    </source>
</evidence>
<protein>
    <recommendedName>
        <fullName evidence="3">Transposase</fullName>
    </recommendedName>
</protein>
<feature type="coiled-coil region" evidence="1">
    <location>
        <begin position="66"/>
        <end position="100"/>
    </location>
</feature>
<proteinExistence type="predicted"/>
<dbReference type="SUPFAM" id="SSF88659">
    <property type="entry name" value="Sigma3 and sigma4 domains of RNA polymerase sigma factors"/>
    <property type="match status" value="1"/>
</dbReference>
<evidence type="ECO:0000313" key="2">
    <source>
        <dbReference type="EMBL" id="CRY95069.1"/>
    </source>
</evidence>
<dbReference type="EMBL" id="LN853105">
    <property type="protein sequence ID" value="CRY95069.1"/>
    <property type="molecule type" value="Genomic_DNA"/>
</dbReference>
<reference evidence="2" key="1">
    <citation type="submission" date="2015-06" db="EMBL/GenBank/DDBJ databases">
        <authorList>
            <person name="Joergensen T."/>
        </authorList>
    </citation>
    <scope>NUCLEOTIDE SEQUENCE</scope>
    <source>
        <strain evidence="2">RGRH0463</strain>
    </source>
</reference>
<dbReference type="AlphaFoldDB" id="A0A0H5Q0Y3"/>